<dbReference type="EMBL" id="JACAZH010000016">
    <property type="protein sequence ID" value="KAF7349232.1"/>
    <property type="molecule type" value="Genomic_DNA"/>
</dbReference>
<keyword evidence="2" id="KW-1185">Reference proteome</keyword>
<name>A0A8H6XY15_9AGAR</name>
<proteinExistence type="predicted"/>
<organism evidence="1 2">
    <name type="scientific">Mycena sanguinolenta</name>
    <dbReference type="NCBI Taxonomy" id="230812"/>
    <lineage>
        <taxon>Eukaryota</taxon>
        <taxon>Fungi</taxon>
        <taxon>Dikarya</taxon>
        <taxon>Basidiomycota</taxon>
        <taxon>Agaricomycotina</taxon>
        <taxon>Agaricomycetes</taxon>
        <taxon>Agaricomycetidae</taxon>
        <taxon>Agaricales</taxon>
        <taxon>Marasmiineae</taxon>
        <taxon>Mycenaceae</taxon>
        <taxon>Mycena</taxon>
    </lineage>
</organism>
<dbReference type="Proteomes" id="UP000623467">
    <property type="component" value="Unassembled WGS sequence"/>
</dbReference>
<dbReference type="Gene3D" id="1.20.1280.50">
    <property type="match status" value="1"/>
</dbReference>
<sequence>MGYPLGSLNTVVAFTVYKVTPHHSRCRPPQALQSAPISSNLDEPFNPQKTYPVLTLPPEIVAEIFAHWLPNYPECPPPRGILSPLLLCQICRQWRMIALSTPILWRAISVELRRGDSEKRLAAELELLKTWLKRSGDCPLSISLAHSRNITHRLVPQFLRAIVAHRQRWEHVDLLMPFEYMHLIHGNMPLLRNLTFGPSNYPHGRARFPDLFHDAPHLRRVILTRNFFKSFMALPWAQLTHVEADCLYEHECIDILREAPLLVACTFRVCSGASVPQSDVLTHTCLRDLILDKVDESSTPPRLWMVLDCLMLPALRSLQIDAPFVTLEAISMFIARSHCFLEDLRIIGTSLSRNPHTERRCPHFLHSHLKNE</sequence>
<dbReference type="AlphaFoldDB" id="A0A8H6XY15"/>
<accession>A0A8H6XY15</accession>
<dbReference type="OrthoDB" id="3270987at2759"/>
<protein>
    <submittedName>
        <fullName evidence="1">F-box domain-containing protein</fullName>
    </submittedName>
</protein>
<comment type="caution">
    <text evidence="1">The sequence shown here is derived from an EMBL/GenBank/DDBJ whole genome shotgun (WGS) entry which is preliminary data.</text>
</comment>
<evidence type="ECO:0000313" key="1">
    <source>
        <dbReference type="EMBL" id="KAF7349232.1"/>
    </source>
</evidence>
<reference evidence="1" key="1">
    <citation type="submission" date="2020-05" db="EMBL/GenBank/DDBJ databases">
        <title>Mycena genomes resolve the evolution of fungal bioluminescence.</title>
        <authorList>
            <person name="Tsai I.J."/>
        </authorList>
    </citation>
    <scope>NUCLEOTIDE SEQUENCE</scope>
    <source>
        <strain evidence="1">160909Yilan</strain>
    </source>
</reference>
<gene>
    <name evidence="1" type="ORF">MSAN_01712600</name>
</gene>
<evidence type="ECO:0000313" key="2">
    <source>
        <dbReference type="Proteomes" id="UP000623467"/>
    </source>
</evidence>